<evidence type="ECO:0000313" key="4">
    <source>
        <dbReference type="EMBL" id="SFN48553.1"/>
    </source>
</evidence>
<dbReference type="InterPro" id="IPR003231">
    <property type="entry name" value="ACP"/>
</dbReference>
<keyword evidence="1" id="KW-0596">Phosphopantetheine</keyword>
<sequence length="82" mass="9278">MNQKTETMFDQICGILRAHTKVDTKIEPETLIGADLAIDSVEMFDLVMEIEEQYDISFPLEEASEIDTVQSLVTAIERITNV</sequence>
<dbReference type="InterPro" id="IPR036736">
    <property type="entry name" value="ACP-like_sf"/>
</dbReference>
<evidence type="ECO:0000256" key="2">
    <source>
        <dbReference type="ARBA" id="ARBA00022553"/>
    </source>
</evidence>
<dbReference type="PROSITE" id="PS50075">
    <property type="entry name" value="CARRIER"/>
    <property type="match status" value="1"/>
</dbReference>
<evidence type="ECO:0000313" key="5">
    <source>
        <dbReference type="Proteomes" id="UP000198599"/>
    </source>
</evidence>
<reference evidence="5" key="1">
    <citation type="submission" date="2016-10" db="EMBL/GenBank/DDBJ databases">
        <authorList>
            <person name="Varghese N."/>
            <person name="Submissions S."/>
        </authorList>
    </citation>
    <scope>NUCLEOTIDE SEQUENCE [LARGE SCALE GENOMIC DNA]</scope>
    <source>
        <strain evidence="5">DSM 28463</strain>
    </source>
</reference>
<dbReference type="AlphaFoldDB" id="A0A1I4ZEU2"/>
<dbReference type="RefSeq" id="WP_218145639.1">
    <property type="nucleotide sequence ID" value="NZ_FOVP01000003.1"/>
</dbReference>
<accession>A0A1I4ZEU2</accession>
<dbReference type="Pfam" id="PF00550">
    <property type="entry name" value="PP-binding"/>
    <property type="match status" value="1"/>
</dbReference>
<gene>
    <name evidence="4" type="ORF">SAMN04487859_103159</name>
</gene>
<feature type="domain" description="Carrier" evidence="3">
    <location>
        <begin position="3"/>
        <end position="80"/>
    </location>
</feature>
<proteinExistence type="predicted"/>
<dbReference type="GO" id="GO:0016020">
    <property type="term" value="C:membrane"/>
    <property type="evidence" value="ECO:0007669"/>
    <property type="project" value="GOC"/>
</dbReference>
<dbReference type="GO" id="GO:0005829">
    <property type="term" value="C:cytosol"/>
    <property type="evidence" value="ECO:0007669"/>
    <property type="project" value="TreeGrafter"/>
</dbReference>
<keyword evidence="2" id="KW-0597">Phosphoprotein</keyword>
<dbReference type="Gene3D" id="1.10.1200.10">
    <property type="entry name" value="ACP-like"/>
    <property type="match status" value="1"/>
</dbReference>
<name>A0A1I4ZEU2_9RHOB</name>
<keyword evidence="5" id="KW-1185">Reference proteome</keyword>
<evidence type="ECO:0000256" key="1">
    <source>
        <dbReference type="ARBA" id="ARBA00022450"/>
    </source>
</evidence>
<dbReference type="GO" id="GO:0000035">
    <property type="term" value="F:acyl binding"/>
    <property type="evidence" value="ECO:0007669"/>
    <property type="project" value="TreeGrafter"/>
</dbReference>
<dbReference type="PANTHER" id="PTHR20863">
    <property type="entry name" value="ACYL CARRIER PROTEIN"/>
    <property type="match status" value="1"/>
</dbReference>
<dbReference type="EMBL" id="FOVP01000003">
    <property type="protein sequence ID" value="SFN48553.1"/>
    <property type="molecule type" value="Genomic_DNA"/>
</dbReference>
<dbReference type="Proteomes" id="UP000198599">
    <property type="component" value="Unassembled WGS sequence"/>
</dbReference>
<dbReference type="SUPFAM" id="SSF47336">
    <property type="entry name" value="ACP-like"/>
    <property type="match status" value="1"/>
</dbReference>
<dbReference type="GO" id="GO:0009245">
    <property type="term" value="P:lipid A biosynthetic process"/>
    <property type="evidence" value="ECO:0007669"/>
    <property type="project" value="TreeGrafter"/>
</dbReference>
<dbReference type="GO" id="GO:0000036">
    <property type="term" value="F:acyl carrier activity"/>
    <property type="evidence" value="ECO:0007669"/>
    <property type="project" value="TreeGrafter"/>
</dbReference>
<organism evidence="4 5">
    <name type="scientific">Roseovarius lutimaris</name>
    <dbReference type="NCBI Taxonomy" id="1005928"/>
    <lineage>
        <taxon>Bacteria</taxon>
        <taxon>Pseudomonadati</taxon>
        <taxon>Pseudomonadota</taxon>
        <taxon>Alphaproteobacteria</taxon>
        <taxon>Rhodobacterales</taxon>
        <taxon>Roseobacteraceae</taxon>
        <taxon>Roseovarius</taxon>
    </lineage>
</organism>
<protein>
    <submittedName>
        <fullName evidence="4">Phosphopantetheine attachment site</fullName>
    </submittedName>
</protein>
<dbReference type="STRING" id="1005928.SAMN04487859_103159"/>
<evidence type="ECO:0000259" key="3">
    <source>
        <dbReference type="PROSITE" id="PS50075"/>
    </source>
</evidence>
<dbReference type="PANTHER" id="PTHR20863:SF76">
    <property type="entry name" value="CARRIER DOMAIN-CONTAINING PROTEIN"/>
    <property type="match status" value="1"/>
</dbReference>
<dbReference type="InterPro" id="IPR009081">
    <property type="entry name" value="PP-bd_ACP"/>
</dbReference>